<name>A0A7X0DNS9_NOVIT</name>
<dbReference type="GO" id="GO:0008146">
    <property type="term" value="F:sulfotransferase activity"/>
    <property type="evidence" value="ECO:0007669"/>
    <property type="project" value="InterPro"/>
</dbReference>
<dbReference type="Gene3D" id="3.40.50.300">
    <property type="entry name" value="P-loop containing nucleotide triphosphate hydrolases"/>
    <property type="match status" value="1"/>
</dbReference>
<keyword evidence="5" id="KW-1185">Reference proteome</keyword>
<comment type="caution">
    <text evidence="4">The sequence shown here is derived from an EMBL/GenBank/DDBJ whole genome shotgun (WGS) entry which is preliminary data.</text>
</comment>
<dbReference type="Pfam" id="PF00685">
    <property type="entry name" value="Sulfotransfer_1"/>
    <property type="match status" value="1"/>
</dbReference>
<dbReference type="EMBL" id="JACIIX010000013">
    <property type="protein sequence ID" value="MBB6211699.1"/>
    <property type="molecule type" value="Genomic_DNA"/>
</dbReference>
<evidence type="ECO:0000256" key="1">
    <source>
        <dbReference type="ARBA" id="ARBA00005771"/>
    </source>
</evidence>
<dbReference type="RefSeq" id="WP_184264708.1">
    <property type="nucleotide sequence ID" value="NZ_JACIIX010000013.1"/>
</dbReference>
<dbReference type="SUPFAM" id="SSF52540">
    <property type="entry name" value="P-loop containing nucleoside triphosphate hydrolases"/>
    <property type="match status" value="1"/>
</dbReference>
<organism evidence="4 5">
    <name type="scientific">Novispirillum itersonii</name>
    <name type="common">Aquaspirillum itersonii</name>
    <dbReference type="NCBI Taxonomy" id="189"/>
    <lineage>
        <taxon>Bacteria</taxon>
        <taxon>Pseudomonadati</taxon>
        <taxon>Pseudomonadota</taxon>
        <taxon>Alphaproteobacteria</taxon>
        <taxon>Rhodospirillales</taxon>
        <taxon>Novispirillaceae</taxon>
        <taxon>Novispirillum</taxon>
    </lineage>
</organism>
<evidence type="ECO:0000313" key="4">
    <source>
        <dbReference type="EMBL" id="MBB6211699.1"/>
    </source>
</evidence>
<comment type="similarity">
    <text evidence="1">Belongs to the sulfotransferase 1 family.</text>
</comment>
<dbReference type="PANTHER" id="PTHR11783">
    <property type="entry name" value="SULFOTRANSFERASE SULT"/>
    <property type="match status" value="1"/>
</dbReference>
<keyword evidence="2" id="KW-0808">Transferase</keyword>
<proteinExistence type="inferred from homology"/>
<accession>A0A7X0DNS9</accession>
<evidence type="ECO:0000313" key="5">
    <source>
        <dbReference type="Proteomes" id="UP000544872"/>
    </source>
</evidence>
<feature type="domain" description="Sulfotransferase" evidence="3">
    <location>
        <begin position="8"/>
        <end position="276"/>
    </location>
</feature>
<dbReference type="AlphaFoldDB" id="A0A7X0DNS9"/>
<evidence type="ECO:0000259" key="3">
    <source>
        <dbReference type="Pfam" id="PF00685"/>
    </source>
</evidence>
<sequence length="283" mass="31538">MSDIRKIIWIAAYPKSGSTWLRLFVAQLLAGAGDVRSIRDQILRVPVDFGLLGFDDALGIKLADLTPEEAITLKPLRLEAEARHLSRPALYRTHDAWTRTEEGDARLSARATAGAIHLVRDPRDIAVSFAEFFDCDQDEAIARMADPGYRLDFDPDAAAGPQLPILLLDWSSHCRSWLTAEEMPRLLIRYEDLLSDPVGEFSKMAAFAGLPTAADRIAAAVEATRFDRLKARDRQEGFALRGDGRSHFRVGRAGGWQAALTPTQVRRIERDHGEMMVRLGYAL</sequence>
<dbReference type="InterPro" id="IPR000863">
    <property type="entry name" value="Sulfotransferase_dom"/>
</dbReference>
<gene>
    <name evidence="4" type="ORF">FHS48_003142</name>
</gene>
<reference evidence="4 5" key="1">
    <citation type="submission" date="2020-08" db="EMBL/GenBank/DDBJ databases">
        <title>Genomic Encyclopedia of Type Strains, Phase IV (KMG-IV): sequencing the most valuable type-strain genomes for metagenomic binning, comparative biology and taxonomic classification.</title>
        <authorList>
            <person name="Goeker M."/>
        </authorList>
    </citation>
    <scope>NUCLEOTIDE SEQUENCE [LARGE SCALE GENOMIC DNA]</scope>
    <source>
        <strain evidence="4 5">DSM 11590</strain>
    </source>
</reference>
<evidence type="ECO:0000256" key="2">
    <source>
        <dbReference type="ARBA" id="ARBA00022679"/>
    </source>
</evidence>
<dbReference type="Proteomes" id="UP000544872">
    <property type="component" value="Unassembled WGS sequence"/>
</dbReference>
<protein>
    <recommendedName>
        <fullName evidence="3">Sulfotransferase domain-containing protein</fullName>
    </recommendedName>
</protein>
<dbReference type="InterPro" id="IPR027417">
    <property type="entry name" value="P-loop_NTPase"/>
</dbReference>